<proteinExistence type="predicted"/>
<dbReference type="EMBL" id="JACVVK020000631">
    <property type="protein sequence ID" value="KAK7461632.1"/>
    <property type="molecule type" value="Genomic_DNA"/>
</dbReference>
<reference evidence="1 2" key="1">
    <citation type="journal article" date="2023" name="Sci. Data">
        <title>Genome assembly of the Korean intertidal mud-creeper Batillaria attramentaria.</title>
        <authorList>
            <person name="Patra A.K."/>
            <person name="Ho P.T."/>
            <person name="Jun S."/>
            <person name="Lee S.J."/>
            <person name="Kim Y."/>
            <person name="Won Y.J."/>
        </authorList>
    </citation>
    <scope>NUCLEOTIDE SEQUENCE [LARGE SCALE GENOMIC DNA]</scope>
    <source>
        <strain evidence="1">Wonlab-2016</strain>
    </source>
</reference>
<dbReference type="Proteomes" id="UP001519460">
    <property type="component" value="Unassembled WGS sequence"/>
</dbReference>
<name>A0ABD0J5R8_9CAEN</name>
<dbReference type="AlphaFoldDB" id="A0ABD0J5R8"/>
<accession>A0ABD0J5R8</accession>
<comment type="caution">
    <text evidence="1">The sequence shown here is derived from an EMBL/GenBank/DDBJ whole genome shotgun (WGS) entry which is preliminary data.</text>
</comment>
<organism evidence="1 2">
    <name type="scientific">Batillaria attramentaria</name>
    <dbReference type="NCBI Taxonomy" id="370345"/>
    <lineage>
        <taxon>Eukaryota</taxon>
        <taxon>Metazoa</taxon>
        <taxon>Spiralia</taxon>
        <taxon>Lophotrochozoa</taxon>
        <taxon>Mollusca</taxon>
        <taxon>Gastropoda</taxon>
        <taxon>Caenogastropoda</taxon>
        <taxon>Sorbeoconcha</taxon>
        <taxon>Cerithioidea</taxon>
        <taxon>Batillariidae</taxon>
        <taxon>Batillaria</taxon>
    </lineage>
</organism>
<evidence type="ECO:0000313" key="2">
    <source>
        <dbReference type="Proteomes" id="UP001519460"/>
    </source>
</evidence>
<protein>
    <submittedName>
        <fullName evidence="1">Uncharacterized protein</fullName>
    </submittedName>
</protein>
<keyword evidence="2" id="KW-1185">Reference proteome</keyword>
<feature type="non-terminal residue" evidence="1">
    <location>
        <position position="1"/>
    </location>
</feature>
<feature type="non-terminal residue" evidence="1">
    <location>
        <position position="118"/>
    </location>
</feature>
<evidence type="ECO:0000313" key="1">
    <source>
        <dbReference type="EMBL" id="KAK7461632.1"/>
    </source>
</evidence>
<gene>
    <name evidence="1" type="ORF">BaRGS_00038609</name>
</gene>
<sequence>FIQTPGWDGKSRIDFLMDSCVQITAPPGGRIIVSFVGFYYEVALGIGSCKYNSVSRRRYGHLWNCTVPNWADFQQHFPCNLHDNCLNGRMRPTVRTSPTLRKRDASVGDTNVTLFSDG</sequence>